<dbReference type="SUPFAM" id="SSF54928">
    <property type="entry name" value="RNA-binding domain, RBD"/>
    <property type="match status" value="1"/>
</dbReference>
<sequence>MESQRSKLAPSKSTVYVSNIPFSLTNNDLFKILEKYGKIVKVTIVKDKQSRKSKGVAFVLFLHIEDARKCAQTLNGSELLGRTVKASIAVDNGRATEFIRRREYPDKSRCYECGEAGHLSYACPRNQLGARPRPVNSKKAEKKSRRPQLSSNSRKKFSTIEGREEATSLDSDSEIGVTDDVDSWSAAVNYSSAFNVPSTGLSPPRKCRRIRPDSYFSDEESFEDD</sequence>
<dbReference type="InterPro" id="IPR003954">
    <property type="entry name" value="RRM_euk-type"/>
</dbReference>
<dbReference type="SMART" id="SM00343">
    <property type="entry name" value="ZnF_C2HC"/>
    <property type="match status" value="1"/>
</dbReference>
<evidence type="ECO:0000256" key="7">
    <source>
        <dbReference type="ARBA" id="ARBA00022833"/>
    </source>
</evidence>
<evidence type="ECO:0000259" key="16">
    <source>
        <dbReference type="PROSITE" id="PS50158"/>
    </source>
</evidence>
<keyword evidence="6 12" id="KW-0863">Zinc-finger</keyword>
<dbReference type="InterPro" id="IPR035979">
    <property type="entry name" value="RBD_domain_sf"/>
</dbReference>
<dbReference type="GO" id="GO:0003723">
    <property type="term" value="F:RNA binding"/>
    <property type="evidence" value="ECO:0007669"/>
    <property type="project" value="UniProtKB-UniRule"/>
</dbReference>
<dbReference type="PROSITE" id="PS50158">
    <property type="entry name" value="ZF_CCHC"/>
    <property type="match status" value="1"/>
</dbReference>
<evidence type="ECO:0000256" key="4">
    <source>
        <dbReference type="ARBA" id="ARBA00022723"/>
    </source>
</evidence>
<dbReference type="PANTHER" id="PTHR46259">
    <property type="entry name" value="ZINC FINGER CCHC-TYPE AND RNA-BINDING MOTIF-CONTAINING PROTEIN 1"/>
    <property type="match status" value="1"/>
</dbReference>
<evidence type="ECO:0000259" key="15">
    <source>
        <dbReference type="PROSITE" id="PS50102"/>
    </source>
</evidence>
<dbReference type="SUPFAM" id="SSF57756">
    <property type="entry name" value="Retrovirus zinc finger-like domains"/>
    <property type="match status" value="1"/>
</dbReference>
<accession>A0A0R3TRT9</accession>
<evidence type="ECO:0000256" key="3">
    <source>
        <dbReference type="ARBA" id="ARBA00022664"/>
    </source>
</evidence>
<keyword evidence="9" id="KW-0508">mRNA splicing</keyword>
<dbReference type="PANTHER" id="PTHR46259:SF1">
    <property type="entry name" value="ZINC FINGER CCHC-TYPE AND RNA-BINDING MOTIF-CONTAINING PROTEIN 1"/>
    <property type="match status" value="1"/>
</dbReference>
<dbReference type="GO" id="GO:0000398">
    <property type="term" value="P:mRNA splicing, via spliceosome"/>
    <property type="evidence" value="ECO:0007669"/>
    <property type="project" value="InterPro"/>
</dbReference>
<dbReference type="SMART" id="SM00360">
    <property type="entry name" value="RRM"/>
    <property type="match status" value="1"/>
</dbReference>
<dbReference type="GO" id="GO:0008270">
    <property type="term" value="F:zinc ion binding"/>
    <property type="evidence" value="ECO:0007669"/>
    <property type="project" value="UniProtKB-KW"/>
</dbReference>
<proteinExistence type="predicted"/>
<dbReference type="Gene3D" id="4.10.60.10">
    <property type="entry name" value="Zinc finger, CCHC-type"/>
    <property type="match status" value="1"/>
</dbReference>
<dbReference type="GO" id="GO:0005689">
    <property type="term" value="C:U12-type spliceosomal complex"/>
    <property type="evidence" value="ECO:0007669"/>
    <property type="project" value="InterPro"/>
</dbReference>
<evidence type="ECO:0000256" key="2">
    <source>
        <dbReference type="ARBA" id="ARBA00015428"/>
    </source>
</evidence>
<evidence type="ECO:0000313" key="18">
    <source>
        <dbReference type="Proteomes" id="UP000278807"/>
    </source>
</evidence>
<keyword evidence="7" id="KW-0862">Zinc</keyword>
<keyword evidence="5" id="KW-0747">Spliceosome</keyword>
<dbReference type="OrthoDB" id="267048at2759"/>
<evidence type="ECO:0000313" key="19">
    <source>
        <dbReference type="WBParaSite" id="HNAJ_0001032601-mRNA-1"/>
    </source>
</evidence>
<dbReference type="AlphaFoldDB" id="A0A0R3TRT9"/>
<feature type="domain" description="RRM" evidence="15">
    <location>
        <begin position="13"/>
        <end position="91"/>
    </location>
</feature>
<gene>
    <name evidence="17" type="ORF">HNAJ_LOCUS10321</name>
</gene>
<dbReference type="SMART" id="SM00361">
    <property type="entry name" value="RRM_1"/>
    <property type="match status" value="1"/>
</dbReference>
<dbReference type="Pfam" id="PF00098">
    <property type="entry name" value="zf-CCHC"/>
    <property type="match status" value="1"/>
</dbReference>
<evidence type="ECO:0000313" key="17">
    <source>
        <dbReference type="EMBL" id="VDO07688.1"/>
    </source>
</evidence>
<dbReference type="PROSITE" id="PS50102">
    <property type="entry name" value="RRM"/>
    <property type="match status" value="1"/>
</dbReference>
<comment type="subcellular location">
    <subcellularLocation>
        <location evidence="1">Nucleus</location>
    </subcellularLocation>
</comment>
<keyword evidence="18" id="KW-1185">Reference proteome</keyword>
<protein>
    <recommendedName>
        <fullName evidence="2">Zinc finger CCHC-type and RNA-binding motif-containing protein 1</fullName>
    </recommendedName>
    <alternativeName>
        <fullName evidence="11">U11/U12 small nuclear ribonucleoprotein 31 kDa protein</fullName>
    </alternativeName>
</protein>
<feature type="region of interest" description="Disordered" evidence="14">
    <location>
        <begin position="125"/>
        <end position="176"/>
    </location>
</feature>
<feature type="compositionally biased region" description="Acidic residues" evidence="14">
    <location>
        <begin position="216"/>
        <end position="225"/>
    </location>
</feature>
<dbReference type="InterPro" id="IPR000504">
    <property type="entry name" value="RRM_dom"/>
</dbReference>
<keyword evidence="10" id="KW-0539">Nucleus</keyword>
<evidence type="ECO:0000256" key="8">
    <source>
        <dbReference type="ARBA" id="ARBA00022884"/>
    </source>
</evidence>
<organism evidence="19">
    <name type="scientific">Rodentolepis nana</name>
    <name type="common">Dwarf tapeworm</name>
    <name type="synonym">Hymenolepis nana</name>
    <dbReference type="NCBI Taxonomy" id="102285"/>
    <lineage>
        <taxon>Eukaryota</taxon>
        <taxon>Metazoa</taxon>
        <taxon>Spiralia</taxon>
        <taxon>Lophotrochozoa</taxon>
        <taxon>Platyhelminthes</taxon>
        <taxon>Cestoda</taxon>
        <taxon>Eucestoda</taxon>
        <taxon>Cyclophyllidea</taxon>
        <taxon>Hymenolepididae</taxon>
        <taxon>Rodentolepis</taxon>
    </lineage>
</organism>
<dbReference type="InterPro" id="IPR012677">
    <property type="entry name" value="Nucleotide-bd_a/b_plait_sf"/>
</dbReference>
<evidence type="ECO:0000256" key="10">
    <source>
        <dbReference type="ARBA" id="ARBA00023242"/>
    </source>
</evidence>
<dbReference type="WBParaSite" id="HNAJ_0001032601-mRNA-1">
    <property type="protein sequence ID" value="HNAJ_0001032601-mRNA-1"/>
    <property type="gene ID" value="HNAJ_0001032601"/>
</dbReference>
<keyword evidence="3" id="KW-0507">mRNA processing</keyword>
<dbReference type="FunFam" id="4.10.60.10:FF:000009">
    <property type="entry name" value="Zinc finger CCHC-type and RNA-binding motif-containing protein 1"/>
    <property type="match status" value="1"/>
</dbReference>
<reference evidence="17 18" key="2">
    <citation type="submission" date="2018-11" db="EMBL/GenBank/DDBJ databases">
        <authorList>
            <consortium name="Pathogen Informatics"/>
        </authorList>
    </citation>
    <scope>NUCLEOTIDE SEQUENCE [LARGE SCALE GENOMIC DNA]</scope>
</reference>
<dbReference type="Pfam" id="PF00076">
    <property type="entry name" value="RRM_1"/>
    <property type="match status" value="1"/>
</dbReference>
<evidence type="ECO:0000256" key="14">
    <source>
        <dbReference type="SAM" id="MobiDB-lite"/>
    </source>
</evidence>
<keyword evidence="8 13" id="KW-0694">RNA-binding</keyword>
<evidence type="ECO:0000256" key="9">
    <source>
        <dbReference type="ARBA" id="ARBA00023187"/>
    </source>
</evidence>
<dbReference type="InterPro" id="IPR034219">
    <property type="entry name" value="ZCRB1_RRM"/>
</dbReference>
<evidence type="ECO:0000256" key="1">
    <source>
        <dbReference type="ARBA" id="ARBA00004123"/>
    </source>
</evidence>
<dbReference type="InterPro" id="IPR001878">
    <property type="entry name" value="Znf_CCHC"/>
</dbReference>
<dbReference type="Gene3D" id="3.30.70.330">
    <property type="match status" value="1"/>
</dbReference>
<evidence type="ECO:0000256" key="6">
    <source>
        <dbReference type="ARBA" id="ARBA00022771"/>
    </source>
</evidence>
<dbReference type="STRING" id="102285.A0A0R3TRT9"/>
<dbReference type="Proteomes" id="UP000278807">
    <property type="component" value="Unassembled WGS sequence"/>
</dbReference>
<dbReference type="InterPro" id="IPR036875">
    <property type="entry name" value="Znf_CCHC_sf"/>
</dbReference>
<reference evidence="19" key="1">
    <citation type="submission" date="2017-02" db="UniProtKB">
        <authorList>
            <consortium name="WormBaseParasite"/>
        </authorList>
    </citation>
    <scope>IDENTIFICATION</scope>
</reference>
<dbReference type="CDD" id="cd12393">
    <property type="entry name" value="RRM_ZCRB1"/>
    <property type="match status" value="1"/>
</dbReference>
<keyword evidence="4" id="KW-0479">Metal-binding</keyword>
<evidence type="ECO:0000256" key="12">
    <source>
        <dbReference type="PROSITE-ProRule" id="PRU00047"/>
    </source>
</evidence>
<dbReference type="InterPro" id="IPR044598">
    <property type="entry name" value="ZCRB1"/>
</dbReference>
<evidence type="ECO:0000256" key="5">
    <source>
        <dbReference type="ARBA" id="ARBA00022728"/>
    </source>
</evidence>
<dbReference type="EMBL" id="UZAE01012985">
    <property type="protein sequence ID" value="VDO07688.1"/>
    <property type="molecule type" value="Genomic_DNA"/>
</dbReference>
<evidence type="ECO:0000256" key="11">
    <source>
        <dbReference type="ARBA" id="ARBA00032031"/>
    </source>
</evidence>
<evidence type="ECO:0000256" key="13">
    <source>
        <dbReference type="PROSITE-ProRule" id="PRU00176"/>
    </source>
</evidence>
<name>A0A0R3TRT9_RODNA</name>
<feature type="region of interest" description="Disordered" evidence="14">
    <location>
        <begin position="194"/>
        <end position="225"/>
    </location>
</feature>
<feature type="domain" description="CCHC-type" evidence="16">
    <location>
        <begin position="109"/>
        <end position="125"/>
    </location>
</feature>
<dbReference type="FunFam" id="3.30.70.330:FF:000233">
    <property type="entry name" value="Zinc finger CCHC-type and RNA-binding motif-containing protein 1"/>
    <property type="match status" value="1"/>
</dbReference>